<dbReference type="Gene3D" id="3.30.450.30">
    <property type="entry name" value="Dynein light chain 2a, cytoplasmic"/>
    <property type="match status" value="1"/>
</dbReference>
<keyword evidence="8" id="KW-1185">Reference proteome</keyword>
<proteinExistence type="inferred from homology"/>
<dbReference type="GO" id="GO:0005085">
    <property type="term" value="F:guanyl-nucleotide exchange factor activity"/>
    <property type="evidence" value="ECO:0007669"/>
    <property type="project" value="TreeGrafter"/>
</dbReference>
<evidence type="ECO:0000256" key="3">
    <source>
        <dbReference type="ARBA" id="ARBA00007795"/>
    </source>
</evidence>
<keyword evidence="5" id="KW-0458">Lysosome</keyword>
<comment type="similarity">
    <text evidence="3">Belongs to the LAMTOR5 family.</text>
</comment>
<dbReference type="PANTHER" id="PTHR13342">
    <property type="entry name" value="RAGULATOR COMPLEX PROTEIN LAMTOR5"/>
    <property type="match status" value="1"/>
</dbReference>
<keyword evidence="4" id="KW-0963">Cytoplasm</keyword>
<evidence type="ECO:0000256" key="2">
    <source>
        <dbReference type="ARBA" id="ARBA00004496"/>
    </source>
</evidence>
<dbReference type="GO" id="GO:0071986">
    <property type="term" value="C:Ragulator complex"/>
    <property type="evidence" value="ECO:0007669"/>
    <property type="project" value="InterPro"/>
</dbReference>
<evidence type="ECO:0000256" key="5">
    <source>
        <dbReference type="ARBA" id="ARBA00023228"/>
    </source>
</evidence>
<evidence type="ECO:0000256" key="6">
    <source>
        <dbReference type="ARBA" id="ARBA00032692"/>
    </source>
</evidence>
<name>A0AAN5C701_9BILA</name>
<organism evidence="7 8">
    <name type="scientific">Pristionchus mayeri</name>
    <dbReference type="NCBI Taxonomy" id="1317129"/>
    <lineage>
        <taxon>Eukaryota</taxon>
        <taxon>Metazoa</taxon>
        <taxon>Ecdysozoa</taxon>
        <taxon>Nematoda</taxon>
        <taxon>Chromadorea</taxon>
        <taxon>Rhabditida</taxon>
        <taxon>Rhabditina</taxon>
        <taxon>Diplogasteromorpha</taxon>
        <taxon>Diplogasteroidea</taxon>
        <taxon>Neodiplogasteridae</taxon>
        <taxon>Pristionchus</taxon>
    </lineage>
</organism>
<gene>
    <name evidence="7" type="ORF">PMAYCL1PPCAC_02507</name>
</gene>
<dbReference type="GO" id="GO:1904263">
    <property type="term" value="P:positive regulation of TORC1 signaling"/>
    <property type="evidence" value="ECO:0007669"/>
    <property type="project" value="TreeGrafter"/>
</dbReference>
<comment type="subcellular location">
    <subcellularLocation>
        <location evidence="2">Cytoplasm</location>
    </subcellularLocation>
    <subcellularLocation>
        <location evidence="1">Lysosome</location>
    </subcellularLocation>
</comment>
<accession>A0AAN5C701</accession>
<dbReference type="Proteomes" id="UP001328107">
    <property type="component" value="Unassembled WGS sequence"/>
</dbReference>
<dbReference type="AlphaFoldDB" id="A0AAN5C701"/>
<dbReference type="PANTHER" id="PTHR13342:SF2">
    <property type="entry name" value="RAGULATOR COMPLEX PROTEIN LAMTOR5"/>
    <property type="match status" value="1"/>
</dbReference>
<dbReference type="InterPro" id="IPR024135">
    <property type="entry name" value="LAMTOR5"/>
</dbReference>
<evidence type="ECO:0000313" key="7">
    <source>
        <dbReference type="EMBL" id="GMR32312.1"/>
    </source>
</evidence>
<dbReference type="GO" id="GO:0043066">
    <property type="term" value="P:negative regulation of apoptotic process"/>
    <property type="evidence" value="ECO:0007669"/>
    <property type="project" value="InterPro"/>
</dbReference>
<protein>
    <recommendedName>
        <fullName evidence="6">Late endosomal/lysosomal adaptor and MAPK and MTOR activator 5</fullName>
    </recommendedName>
</protein>
<dbReference type="EMBL" id="BTRK01000001">
    <property type="protein sequence ID" value="GMR32312.1"/>
    <property type="molecule type" value="Genomic_DNA"/>
</dbReference>
<comment type="caution">
    <text evidence="7">The sequence shown here is derived from an EMBL/GenBank/DDBJ whole genome shotgun (WGS) entry which is preliminary data.</text>
</comment>
<dbReference type="GO" id="GO:0005764">
    <property type="term" value="C:lysosome"/>
    <property type="evidence" value="ECO:0007669"/>
    <property type="project" value="UniProtKB-SubCell"/>
</dbReference>
<feature type="non-terminal residue" evidence="7">
    <location>
        <position position="1"/>
    </location>
</feature>
<evidence type="ECO:0000256" key="4">
    <source>
        <dbReference type="ARBA" id="ARBA00022490"/>
    </source>
</evidence>
<dbReference type="Pfam" id="PF16672">
    <property type="entry name" value="LAMTOR5"/>
    <property type="match status" value="1"/>
</dbReference>
<sequence length="87" mass="9306">EEMMRNVLEEVSSGAVGAVVADSTGLVIASRGTMGKESAAMGTQLISLAAALDPREKKTPVIHMQSDTERMVFSRNGDITLGVHYKR</sequence>
<evidence type="ECO:0000313" key="8">
    <source>
        <dbReference type="Proteomes" id="UP001328107"/>
    </source>
</evidence>
<evidence type="ECO:0000256" key="1">
    <source>
        <dbReference type="ARBA" id="ARBA00004371"/>
    </source>
</evidence>
<reference evidence="8" key="1">
    <citation type="submission" date="2022-10" db="EMBL/GenBank/DDBJ databases">
        <title>Genome assembly of Pristionchus species.</title>
        <authorList>
            <person name="Yoshida K."/>
            <person name="Sommer R.J."/>
        </authorList>
    </citation>
    <scope>NUCLEOTIDE SEQUENCE [LARGE SCALE GENOMIC DNA]</scope>
    <source>
        <strain evidence="8">RS5460</strain>
    </source>
</reference>
<dbReference type="GO" id="GO:0071230">
    <property type="term" value="P:cellular response to amino acid stimulus"/>
    <property type="evidence" value="ECO:0007669"/>
    <property type="project" value="TreeGrafter"/>
</dbReference>